<keyword evidence="1" id="KW-0663">Pyridoxal phosphate</keyword>
<dbReference type="Proteomes" id="UP000186955">
    <property type="component" value="Unassembled WGS sequence"/>
</dbReference>
<organism evidence="3 4">
    <name type="scientific">Penicillium subrubescens</name>
    <dbReference type="NCBI Taxonomy" id="1316194"/>
    <lineage>
        <taxon>Eukaryota</taxon>
        <taxon>Fungi</taxon>
        <taxon>Dikarya</taxon>
        <taxon>Ascomycota</taxon>
        <taxon>Pezizomycotina</taxon>
        <taxon>Eurotiomycetes</taxon>
        <taxon>Eurotiomycetidae</taxon>
        <taxon>Eurotiales</taxon>
        <taxon>Aspergillaceae</taxon>
        <taxon>Penicillium</taxon>
    </lineage>
</organism>
<feature type="domain" description="Aminotransferase class V" evidence="2">
    <location>
        <begin position="58"/>
        <end position="247"/>
    </location>
</feature>
<reference evidence="3 4" key="1">
    <citation type="submission" date="2016-10" db="EMBL/GenBank/DDBJ databases">
        <title>Genome sequence of the ascomycete fungus Penicillium subrubescens.</title>
        <authorList>
            <person name="De Vries R.P."/>
            <person name="Peng M."/>
            <person name="Dilokpimol A."/>
            <person name="Hilden K."/>
            <person name="Makela M.R."/>
            <person name="Grigoriev I."/>
            <person name="Riley R."/>
            <person name="Granchi Z."/>
        </authorList>
    </citation>
    <scope>NUCLEOTIDE SEQUENCE [LARGE SCALE GENOMIC DNA]</scope>
    <source>
        <strain evidence="3 4">CBS 132785</strain>
    </source>
</reference>
<dbReference type="PANTHER" id="PTHR43092">
    <property type="entry name" value="L-CYSTEINE DESULFHYDRASE"/>
    <property type="match status" value="1"/>
</dbReference>
<dbReference type="SUPFAM" id="SSF53383">
    <property type="entry name" value="PLP-dependent transferases"/>
    <property type="match status" value="1"/>
</dbReference>
<dbReference type="Pfam" id="PF00266">
    <property type="entry name" value="Aminotran_5"/>
    <property type="match status" value="1"/>
</dbReference>
<gene>
    <name evidence="3" type="ORF">PENSUB_2585</name>
</gene>
<dbReference type="InterPro" id="IPR015421">
    <property type="entry name" value="PyrdxlP-dep_Trfase_major"/>
</dbReference>
<dbReference type="Gene3D" id="3.90.1150.10">
    <property type="entry name" value="Aspartate Aminotransferase, domain 1"/>
    <property type="match status" value="1"/>
</dbReference>
<sequence length="452" mass="50341">MGSLQTPFGKPMLKHWLFDPSYKNLNHGSFGAHPAAVRDAQRAFLDIADRRPDPYIRVQHTKLLDEARGGVAKILNAAKDECVFVKNATTGVATVLYNLNFQAGDVVVHFEPVYGAVEKGLVSLQEHSALQTRKVFFEYPIAESELERRFRHVVQKTRAEGLTVRAAIFDTIVSNPGVRFPFERFTAICREEGILSVIDGAHGIGHIHLDMEKLQPDFFVSNCHKWLYTPRSAAVLYVPKRNQHLLRTTLPTSWGFIPGTDSPATRDSVLQDANAVKTKTPFEDLFEFVATSDDSAYLCVPAALRFRQEVCGGEDAIISYCTKLANEAADAVAAILGTDVMQEPDLKPGETSNMRQCMMTTVRLPISVADDGSNVPGALVTVNSQEAARVFGWIQTTLMEKHDTFVPVFRHGPWLWTRLSAQIFLEKSDFEWLGGILRDLCNKVAGKEYAKL</sequence>
<dbReference type="InterPro" id="IPR015422">
    <property type="entry name" value="PyrdxlP-dep_Trfase_small"/>
</dbReference>
<dbReference type="STRING" id="1316194.A0A1Q5UHE9"/>
<accession>A0A1Q5UHE9</accession>
<evidence type="ECO:0000313" key="4">
    <source>
        <dbReference type="Proteomes" id="UP000186955"/>
    </source>
</evidence>
<dbReference type="PANTHER" id="PTHR43092:SF2">
    <property type="entry name" value="HERCYNYLCYSTEINE SULFOXIDE LYASE"/>
    <property type="match status" value="1"/>
</dbReference>
<dbReference type="Gene3D" id="3.40.640.10">
    <property type="entry name" value="Type I PLP-dependent aspartate aminotransferase-like (Major domain)"/>
    <property type="match status" value="1"/>
</dbReference>
<name>A0A1Q5UHE9_9EURO</name>
<evidence type="ECO:0000313" key="3">
    <source>
        <dbReference type="EMBL" id="OKP11915.1"/>
    </source>
</evidence>
<dbReference type="InterPro" id="IPR015424">
    <property type="entry name" value="PyrdxlP-dep_Trfase"/>
</dbReference>
<protein>
    <recommendedName>
        <fullName evidence="2">Aminotransferase class V domain-containing protein</fullName>
    </recommendedName>
</protein>
<evidence type="ECO:0000256" key="1">
    <source>
        <dbReference type="ARBA" id="ARBA00022898"/>
    </source>
</evidence>
<dbReference type="AlphaFoldDB" id="A0A1Q5UHE9"/>
<dbReference type="InterPro" id="IPR000192">
    <property type="entry name" value="Aminotrans_V_dom"/>
</dbReference>
<dbReference type="OrthoDB" id="5978656at2759"/>
<comment type="caution">
    <text evidence="3">The sequence shown here is derived from an EMBL/GenBank/DDBJ whole genome shotgun (WGS) entry which is preliminary data.</text>
</comment>
<dbReference type="EMBL" id="MNBE01000259">
    <property type="protein sequence ID" value="OKP11915.1"/>
    <property type="molecule type" value="Genomic_DNA"/>
</dbReference>
<proteinExistence type="predicted"/>
<evidence type="ECO:0000259" key="2">
    <source>
        <dbReference type="Pfam" id="PF00266"/>
    </source>
</evidence>
<keyword evidence="4" id="KW-1185">Reference proteome</keyword>